<dbReference type="EMBL" id="OZ034816">
    <property type="protein sequence ID" value="CAL1377947.1"/>
    <property type="molecule type" value="Genomic_DNA"/>
</dbReference>
<proteinExistence type="predicted"/>
<reference evidence="1 2" key="1">
    <citation type="submission" date="2024-04" db="EMBL/GenBank/DDBJ databases">
        <authorList>
            <person name="Fracassetti M."/>
        </authorList>
    </citation>
    <scope>NUCLEOTIDE SEQUENCE [LARGE SCALE GENOMIC DNA]</scope>
</reference>
<accession>A0AAV2DWT5</accession>
<sequence>MADLEREMREKSRERARVSDRERGRACEPFSSCRYTALSRDSGGHCFLGSLQYRSEEFRFRQGSEFRTVVIEDYVTRKKAFVRIIVAVNGRRNRFVYLEPPQEEWLGNSLREISRKGWDMKTNRQKKGSTRIIQIARLACRKGNFIKISERQINGYLSFILIPFAPSEWEGMIVRLCRPTTKVTMSNRIMRSAWVAQGKSFADAVKLGFPSEQGKSIIKSHKSQAFMVVEENGVNNRLQFLDQCLMISFFDSQNLGIPSSLTEDFVAWARERWGLSDGSVFSNRAGDLWYLICDSLSEAIRVQEDGHAKFREWNVLLRFWKEDDGR</sequence>
<keyword evidence="2" id="KW-1185">Reference proteome</keyword>
<organism evidence="1 2">
    <name type="scientific">Linum trigynum</name>
    <dbReference type="NCBI Taxonomy" id="586398"/>
    <lineage>
        <taxon>Eukaryota</taxon>
        <taxon>Viridiplantae</taxon>
        <taxon>Streptophyta</taxon>
        <taxon>Embryophyta</taxon>
        <taxon>Tracheophyta</taxon>
        <taxon>Spermatophyta</taxon>
        <taxon>Magnoliopsida</taxon>
        <taxon>eudicotyledons</taxon>
        <taxon>Gunneridae</taxon>
        <taxon>Pentapetalae</taxon>
        <taxon>rosids</taxon>
        <taxon>fabids</taxon>
        <taxon>Malpighiales</taxon>
        <taxon>Linaceae</taxon>
        <taxon>Linum</taxon>
    </lineage>
</organism>
<dbReference type="AlphaFoldDB" id="A0AAV2DWT5"/>
<name>A0AAV2DWT5_9ROSI</name>
<protein>
    <submittedName>
        <fullName evidence="1">Uncharacterized protein</fullName>
    </submittedName>
</protein>
<dbReference type="Proteomes" id="UP001497516">
    <property type="component" value="Chromosome 3"/>
</dbReference>
<gene>
    <name evidence="1" type="ORF">LTRI10_LOCUS19560</name>
</gene>
<evidence type="ECO:0000313" key="2">
    <source>
        <dbReference type="Proteomes" id="UP001497516"/>
    </source>
</evidence>
<evidence type="ECO:0000313" key="1">
    <source>
        <dbReference type="EMBL" id="CAL1377947.1"/>
    </source>
</evidence>